<gene>
    <name evidence="2" type="ORF">NX801_15360</name>
</gene>
<name>A0ABT2CHX5_9ACTN</name>
<evidence type="ECO:0008006" key="4">
    <source>
        <dbReference type="Google" id="ProtNLM"/>
    </source>
</evidence>
<proteinExistence type="predicted"/>
<feature type="region of interest" description="Disordered" evidence="1">
    <location>
        <begin position="61"/>
        <end position="95"/>
    </location>
</feature>
<evidence type="ECO:0000313" key="2">
    <source>
        <dbReference type="EMBL" id="MCS0637015.1"/>
    </source>
</evidence>
<keyword evidence="3" id="KW-1185">Reference proteome</keyword>
<sequence>MRAVAGLWRWRHNSLRRSTDLTEAWVALAALLLLLVVAVPALGWAAGARTDAALQRSARLQQEQRHATTARVLGPAPAGTKAVPAGGGRAQGAPVEQQVRKTVLARWKAPDGKARTGALTTARPTSHPGDTFRIWTDPAGRPTGRPLTAGTAREHAVLAGTGAALAAAGLVEGVRRLVVWRLHRRRYVRLDRAWAAVGPDWGRADAGG</sequence>
<protein>
    <recommendedName>
        <fullName evidence="4">Integral membrane protein</fullName>
    </recommendedName>
</protein>
<reference evidence="2" key="1">
    <citation type="submission" date="2022-08" db="EMBL/GenBank/DDBJ databases">
        <authorList>
            <person name="Somphong A."/>
            <person name="Phongsopitanun W."/>
        </authorList>
    </citation>
    <scope>NUCLEOTIDE SEQUENCE</scope>
    <source>
        <strain evidence="2">LP05-1</strain>
    </source>
</reference>
<evidence type="ECO:0000256" key="1">
    <source>
        <dbReference type="SAM" id="MobiDB-lite"/>
    </source>
</evidence>
<dbReference type="EMBL" id="JANUGQ010000011">
    <property type="protein sequence ID" value="MCS0637015.1"/>
    <property type="molecule type" value="Genomic_DNA"/>
</dbReference>
<accession>A0ABT2CHX5</accession>
<dbReference type="RefSeq" id="WP_258788265.1">
    <property type="nucleotide sequence ID" value="NZ_JANUGQ010000011.1"/>
</dbReference>
<dbReference type="PANTHER" id="PTHR42305">
    <property type="entry name" value="MEMBRANE PROTEIN RV1733C-RELATED"/>
    <property type="match status" value="1"/>
</dbReference>
<feature type="region of interest" description="Disordered" evidence="1">
    <location>
        <begin position="113"/>
        <end position="140"/>
    </location>
</feature>
<dbReference type="Proteomes" id="UP001431313">
    <property type="component" value="Unassembled WGS sequence"/>
</dbReference>
<comment type="caution">
    <text evidence="2">The sequence shown here is derived from an EMBL/GenBank/DDBJ whole genome shotgun (WGS) entry which is preliminary data.</text>
</comment>
<dbReference type="InterPro" id="IPR039708">
    <property type="entry name" value="MT1774/Rv1733c-like"/>
</dbReference>
<organism evidence="2 3">
    <name type="scientific">Streptomyces pyxinae</name>
    <dbReference type="NCBI Taxonomy" id="2970734"/>
    <lineage>
        <taxon>Bacteria</taxon>
        <taxon>Bacillati</taxon>
        <taxon>Actinomycetota</taxon>
        <taxon>Actinomycetes</taxon>
        <taxon>Kitasatosporales</taxon>
        <taxon>Streptomycetaceae</taxon>
        <taxon>Streptomyces</taxon>
    </lineage>
</organism>
<dbReference type="PANTHER" id="PTHR42305:SF1">
    <property type="entry name" value="MEMBRANE PROTEIN RV1733C-RELATED"/>
    <property type="match status" value="1"/>
</dbReference>
<evidence type="ECO:0000313" key="3">
    <source>
        <dbReference type="Proteomes" id="UP001431313"/>
    </source>
</evidence>